<dbReference type="SUPFAM" id="SSF48726">
    <property type="entry name" value="Immunoglobulin"/>
    <property type="match status" value="1"/>
</dbReference>
<keyword evidence="5" id="KW-0965">Cell junction</keyword>
<dbReference type="Gene3D" id="2.60.40.10">
    <property type="entry name" value="Immunoglobulins"/>
    <property type="match status" value="1"/>
</dbReference>
<feature type="compositionally biased region" description="Low complexity" evidence="11">
    <location>
        <begin position="498"/>
        <end position="507"/>
    </location>
</feature>
<dbReference type="Pfam" id="PF05624">
    <property type="entry name" value="LSR"/>
    <property type="match status" value="1"/>
</dbReference>
<dbReference type="InterPro" id="IPR051874">
    <property type="entry name" value="Ig-like_domain-LISCH7"/>
</dbReference>
<evidence type="ECO:0000256" key="6">
    <source>
        <dbReference type="ARBA" id="ARBA00022989"/>
    </source>
</evidence>
<evidence type="ECO:0000256" key="9">
    <source>
        <dbReference type="ARBA" id="ARBA00023319"/>
    </source>
</evidence>
<dbReference type="InterPro" id="IPR013783">
    <property type="entry name" value="Ig-like_fold"/>
</dbReference>
<dbReference type="GO" id="GO:0012505">
    <property type="term" value="C:endomembrane system"/>
    <property type="evidence" value="ECO:0007669"/>
    <property type="project" value="UniProtKB-SubCell"/>
</dbReference>
<keyword evidence="8" id="KW-1015">Disulfide bond</keyword>
<dbReference type="EMBL" id="AFYH01222417">
    <property type="status" value="NOT_ANNOTATED_CDS"/>
    <property type="molecule type" value="Genomic_DNA"/>
</dbReference>
<feature type="transmembrane region" description="Helical" evidence="12">
    <location>
        <begin position="135"/>
        <end position="159"/>
    </location>
</feature>
<feature type="compositionally biased region" description="Polar residues" evidence="11">
    <location>
        <begin position="581"/>
        <end position="590"/>
    </location>
</feature>
<dbReference type="PANTHER" id="PTHR15923:SF0">
    <property type="entry name" value="IMMUNOGLOBULIN-LIKE DOMAIN-CONTAINING RECEPTOR 2"/>
    <property type="match status" value="1"/>
</dbReference>
<feature type="compositionally biased region" description="Basic and acidic residues" evidence="11">
    <location>
        <begin position="538"/>
        <end position="551"/>
    </location>
</feature>
<evidence type="ECO:0000256" key="8">
    <source>
        <dbReference type="ARBA" id="ARBA00023157"/>
    </source>
</evidence>
<comment type="subcellular location">
    <subcellularLocation>
        <location evidence="1">Cell junction</location>
        <location evidence="1">Tight junction</location>
    </subcellularLocation>
    <subcellularLocation>
        <location evidence="10">Endomembrane system</location>
        <topology evidence="10">Single-pass type I membrane protein</topology>
    </subcellularLocation>
</comment>
<evidence type="ECO:0000313" key="14">
    <source>
        <dbReference type="Ensembl" id="ENSLACP00000023251.1"/>
    </source>
</evidence>
<feature type="domain" description="Ig-like" evidence="13">
    <location>
        <begin position="1"/>
        <end position="119"/>
    </location>
</feature>
<dbReference type="GO" id="GO:0016020">
    <property type="term" value="C:membrane"/>
    <property type="evidence" value="ECO:0007669"/>
    <property type="project" value="TreeGrafter"/>
</dbReference>
<evidence type="ECO:0000259" key="13">
    <source>
        <dbReference type="PROSITE" id="PS50835"/>
    </source>
</evidence>
<evidence type="ECO:0000256" key="5">
    <source>
        <dbReference type="ARBA" id="ARBA00022949"/>
    </source>
</evidence>
<evidence type="ECO:0000313" key="15">
    <source>
        <dbReference type="Proteomes" id="UP000008672"/>
    </source>
</evidence>
<dbReference type="AlphaFoldDB" id="M3XKJ5"/>
<feature type="compositionally biased region" description="Basic residues" evidence="11">
    <location>
        <begin position="436"/>
        <end position="446"/>
    </location>
</feature>
<evidence type="ECO:0000256" key="4">
    <source>
        <dbReference type="ARBA" id="ARBA00022692"/>
    </source>
</evidence>
<keyword evidence="15" id="KW-1185">Reference proteome</keyword>
<proteinExistence type="inferred from homology"/>
<evidence type="ECO:0000256" key="7">
    <source>
        <dbReference type="ARBA" id="ARBA00023136"/>
    </source>
</evidence>
<evidence type="ECO:0000256" key="12">
    <source>
        <dbReference type="SAM" id="Phobius"/>
    </source>
</evidence>
<gene>
    <name evidence="14" type="primary">ILDR2</name>
</gene>
<evidence type="ECO:0000256" key="3">
    <source>
        <dbReference type="ARBA" id="ARBA00022427"/>
    </source>
</evidence>
<dbReference type="GeneTree" id="ENSGT00950000183058"/>
<keyword evidence="7 12" id="KW-0472">Membrane</keyword>
<reference evidence="14" key="2">
    <citation type="submission" date="2025-08" db="UniProtKB">
        <authorList>
            <consortium name="Ensembl"/>
        </authorList>
    </citation>
    <scope>IDENTIFICATION</scope>
</reference>
<evidence type="ECO:0000256" key="11">
    <source>
        <dbReference type="SAM" id="MobiDB-lite"/>
    </source>
</evidence>
<keyword evidence="6 12" id="KW-1133">Transmembrane helix</keyword>
<dbReference type="EMBL" id="AFYH01222420">
    <property type="status" value="NOT_ANNOTATED_CDS"/>
    <property type="molecule type" value="Genomic_DNA"/>
</dbReference>
<keyword evidence="9" id="KW-0393">Immunoglobulin domain</keyword>
<dbReference type="Proteomes" id="UP000008672">
    <property type="component" value="Unassembled WGS sequence"/>
</dbReference>
<dbReference type="EMBL" id="AFYH01222418">
    <property type="status" value="NOT_ANNOTATED_CDS"/>
    <property type="molecule type" value="Genomic_DNA"/>
</dbReference>
<dbReference type="InterPro" id="IPR008664">
    <property type="entry name" value="LISCH7"/>
</dbReference>
<dbReference type="EMBL" id="AFYH01222415">
    <property type="status" value="NOT_ANNOTATED_CDS"/>
    <property type="molecule type" value="Genomic_DNA"/>
</dbReference>
<name>M3XKJ5_LATCH</name>
<keyword evidence="4 12" id="KW-0812">Transmembrane</keyword>
<dbReference type="EMBL" id="AFYH01222414">
    <property type="status" value="NOT_ANNOTATED_CDS"/>
    <property type="molecule type" value="Genomic_DNA"/>
</dbReference>
<dbReference type="HOGENOM" id="CLU_028969_1_0_1"/>
<dbReference type="InterPro" id="IPR036179">
    <property type="entry name" value="Ig-like_dom_sf"/>
</dbReference>
<reference evidence="15" key="1">
    <citation type="submission" date="2011-08" db="EMBL/GenBank/DDBJ databases">
        <title>The draft genome of Latimeria chalumnae.</title>
        <authorList>
            <person name="Di Palma F."/>
            <person name="Alfoldi J."/>
            <person name="Johnson J."/>
            <person name="Berlin A."/>
            <person name="Gnerre S."/>
            <person name="Jaffe D."/>
            <person name="MacCallum I."/>
            <person name="Young S."/>
            <person name="Walker B.J."/>
            <person name="Lander E."/>
            <person name="Lindblad-Toh K."/>
        </authorList>
    </citation>
    <scope>NUCLEOTIDE SEQUENCE [LARGE SCALE GENOMIC DNA]</scope>
    <source>
        <strain evidence="15">Wild caught</strain>
    </source>
</reference>
<protein>
    <submittedName>
        <fullName evidence="14">Immunoglobulin like domain containing receptor 2</fullName>
    </submittedName>
</protein>
<dbReference type="Ensembl" id="ENSLACT00000026414.1">
    <property type="protein sequence ID" value="ENSLACP00000023251.1"/>
    <property type="gene ID" value="ENSLACG00000006199.2"/>
</dbReference>
<keyword evidence="3" id="KW-0796">Tight junction</keyword>
<feature type="compositionally biased region" description="Basic and acidic residues" evidence="11">
    <location>
        <begin position="339"/>
        <end position="363"/>
    </location>
</feature>
<feature type="region of interest" description="Disordered" evidence="11">
    <location>
        <begin position="488"/>
        <end position="590"/>
    </location>
</feature>
<dbReference type="EMBL" id="AFYH01222416">
    <property type="status" value="NOT_ANNOTATED_CDS"/>
    <property type="molecule type" value="Genomic_DNA"/>
</dbReference>
<organism evidence="14 15">
    <name type="scientific">Latimeria chalumnae</name>
    <name type="common">Coelacanth</name>
    <dbReference type="NCBI Taxonomy" id="7897"/>
    <lineage>
        <taxon>Eukaryota</taxon>
        <taxon>Metazoa</taxon>
        <taxon>Chordata</taxon>
        <taxon>Craniata</taxon>
        <taxon>Vertebrata</taxon>
        <taxon>Euteleostomi</taxon>
        <taxon>Coelacanthiformes</taxon>
        <taxon>Coelacanthidae</taxon>
        <taxon>Latimeria</taxon>
    </lineage>
</organism>
<comment type="similarity">
    <text evidence="2">Belongs to the immunoglobulin superfamily. LISCH7 family.</text>
</comment>
<dbReference type="InterPro" id="IPR007110">
    <property type="entry name" value="Ig-like_dom"/>
</dbReference>
<evidence type="ECO:0000256" key="2">
    <source>
        <dbReference type="ARBA" id="ARBA00009491"/>
    </source>
</evidence>
<dbReference type="PROSITE" id="PS50835">
    <property type="entry name" value="IG_LIKE"/>
    <property type="match status" value="1"/>
</dbReference>
<feature type="region of interest" description="Disordered" evidence="11">
    <location>
        <begin position="435"/>
        <end position="464"/>
    </location>
</feature>
<dbReference type="EMBL" id="AFYH01222419">
    <property type="status" value="NOT_ANNOTATED_CDS"/>
    <property type="molecule type" value="Genomic_DNA"/>
</dbReference>
<feature type="region of interest" description="Disordered" evidence="11">
    <location>
        <begin position="308"/>
        <end position="363"/>
    </location>
</feature>
<dbReference type="PANTHER" id="PTHR15923">
    <property type="entry name" value="TRANSMEMBRANE AND IMMUNOGLOBULIN DOMAIN-CONTAINING PROTEIN"/>
    <property type="match status" value="1"/>
</dbReference>
<sequence>MLFQSVVLPCRFSTSSSQQPVVQWTFKSYCQDRLKDSLGFSDSVFITAGQGQDKRNSGWDPFLDCVDSSRTVRIVASRQGSVVTLGEYYKGREVTIINSADLQIGELQWGDSGVYHCVVITPDDLVGNNDDRMELLVLEWAFVGLVILGGFLFFLLVGICWCQCCPHSCCCYVRCPCCPNTCCCPLALYEAGKAAKAGRPPNVAPSCPPYYVAGVAMPPVPPPVMDKPLPAPLLDRNPAGVRSGYRIQAAKARDSMKVLYYVEKELAQFDSSHRALNTYGSNMSELSSLHEGATSHRQPCRQVRKATLPTISDHEEDPEYRQPITVAATRRSGRFNTRPSKDMEKEGEEEYRSSQRQPRSEVLERKVYSTQGHMKSFDELADFAEAYCERSRRTRYESPEWCGRRGLQSRDFIPDPLSREGYYYHQEAVSGEYYSKHGRSRGRSRGHASDRASPAQTRECFRESYPPRSANGVCAYDDTYLSNVLEQKSKGSRTCEGSYSSESPSKNSSKRSGDGGSHYSRTPSYQDPIEDDSLPPYTERENPRSKKEARSTRVPYHLQDWETCSSSHERRERERHKKLNSLPNRNSLVV</sequence>
<dbReference type="GO" id="GO:0031016">
    <property type="term" value="P:pancreas development"/>
    <property type="evidence" value="ECO:0007669"/>
    <property type="project" value="TreeGrafter"/>
</dbReference>
<dbReference type="GO" id="GO:0005923">
    <property type="term" value="C:bicellular tight junction"/>
    <property type="evidence" value="ECO:0007669"/>
    <property type="project" value="UniProtKB-SubCell"/>
</dbReference>
<evidence type="ECO:0000256" key="10">
    <source>
        <dbReference type="ARBA" id="ARBA00046288"/>
    </source>
</evidence>
<reference evidence="14" key="3">
    <citation type="submission" date="2025-09" db="UniProtKB">
        <authorList>
            <consortium name="Ensembl"/>
        </authorList>
    </citation>
    <scope>IDENTIFICATION</scope>
</reference>
<evidence type="ECO:0000256" key="1">
    <source>
        <dbReference type="ARBA" id="ARBA00004435"/>
    </source>
</evidence>
<accession>M3XKJ5</accession>